<dbReference type="InterPro" id="IPR038765">
    <property type="entry name" value="Papain-like_cys_pep_sf"/>
</dbReference>
<reference evidence="2 3" key="6">
    <citation type="journal article" date="2011" name="Appl. Environ. Microbiol.">
        <title>Involvement of the azorhizobial chromosome partition gene (parA) in the onset of bacteroid differentiation during Sesbania rostrata stem nodule development.</title>
        <authorList>
            <person name="Liu CT."/>
            <person name="Lee KB."/>
            <person name="Wang YS."/>
            <person name="Peng MH."/>
            <person name="Lee KT."/>
            <person name="Suzuki S."/>
            <person name="Suzuki T."/>
            <person name="Oyaizu H."/>
        </authorList>
    </citation>
    <scope>NUCLEOTIDE SEQUENCE [LARGE SCALE GENOMIC DNA]</scope>
    <source>
        <strain evidence="3">ATCC 43989 / DSM 5975 / JCM 20966 / LMG 6465 / NBRC 14845 / NCIMB 13405 / ORS 571</strain>
    </source>
</reference>
<sequence length="292" mass="31371">MGGMERGMRVWISHRTSYFYHQPVALGLHRLMLRPREDREHRLLAFTLDITPDCRVAWATDVYGNAVATAAFEGETPVLVVESRAELKLVGAPGDVPQLDPFAQTYPFAYSGPDWTVADPFALPVYFDPQARLAAWVGAIVMGPAVPTLALLQDINTAVQRSARYEVRAQGGTQGPLDTLDRGIASCRDFAVLFAEAVRTLGFAARLVSGYLANPGGSAPGTASTHAWVEVFLPGAGWVAFDPTHGTMGGHNLVGVAAGRTMEETTPVSGTYAGRSDALRQMLVEVEVEVTA</sequence>
<organism evidence="2 3">
    <name type="scientific">Azorhizobium caulinodans (strain ATCC 43989 / DSM 5975 / JCM 20966 / LMG 6465 / NBRC 14845 / NCIMB 13405 / ORS 571)</name>
    <dbReference type="NCBI Taxonomy" id="438753"/>
    <lineage>
        <taxon>Bacteria</taxon>
        <taxon>Pseudomonadati</taxon>
        <taxon>Pseudomonadota</taxon>
        <taxon>Alphaproteobacteria</taxon>
        <taxon>Hyphomicrobiales</taxon>
        <taxon>Xanthobacteraceae</taxon>
        <taxon>Azorhizobium</taxon>
    </lineage>
</organism>
<reference evidence="3" key="2">
    <citation type="submission" date="2007-04" db="EMBL/GenBank/DDBJ databases">
        <title>Complete genome sequence of the nitrogen-fixing bacterium Azorhizobium caulinodans ORS571.</title>
        <authorList>
            <person name="Lee K.B."/>
            <person name="Backer P.D."/>
            <person name="Aono T."/>
            <person name="Liu C.T."/>
            <person name="Suzuki S."/>
            <person name="Suzuki T."/>
            <person name="Kaneko T."/>
            <person name="Yamada M."/>
            <person name="Tabata S."/>
            <person name="Kupfer D.M."/>
            <person name="Najar F.Z."/>
            <person name="Wiley G.B."/>
            <person name="Roe B."/>
            <person name="Binnewies T."/>
            <person name="Ussery D."/>
            <person name="Vereecke D."/>
            <person name="Gevers D."/>
            <person name="Holsters M."/>
            <person name="Oyaizu H."/>
        </authorList>
    </citation>
    <scope>NUCLEOTIDE SEQUENCE [LARGE SCALE GENOMIC DNA]</scope>
    <source>
        <strain evidence="3">ATCC 43989 / DSM 5975 / JCM 20966 / LMG 6465 / NBRC 14845 / NCIMB 13405 / ORS 571</strain>
    </source>
</reference>
<reference evidence="2 3" key="4">
    <citation type="journal article" date="2009" name="Appl. Environ. Microbiol.">
        <title>Comparative genome-wide transcriptional profiling of Azorhizobium caulinodans ORS571 grown under free-living and symbiotic conditions.</title>
        <authorList>
            <person name="Tsukada S."/>
            <person name="Aono T."/>
            <person name="Akiba N."/>
            <person name="Lee KB."/>
            <person name="Liu CT."/>
            <person name="Toyazaki H."/>
            <person name="Oyaizu H."/>
        </authorList>
    </citation>
    <scope>NUCLEOTIDE SEQUENCE [LARGE SCALE GENOMIC DNA]</scope>
    <source>
        <strain evidence="3">ATCC 43989 / DSM 5975 / JCM 20966 / LMG 6465 / NBRC 14845 / NCIMB 13405 / ORS 571</strain>
    </source>
</reference>
<dbReference type="eggNOG" id="COG1305">
    <property type="taxonomic scope" value="Bacteria"/>
</dbReference>
<dbReference type="Proteomes" id="UP000000270">
    <property type="component" value="Chromosome"/>
</dbReference>
<gene>
    <name evidence="2" type="ordered locus">AZC_4351</name>
</gene>
<dbReference type="SUPFAM" id="SSF54001">
    <property type="entry name" value="Cysteine proteinases"/>
    <property type="match status" value="1"/>
</dbReference>
<feature type="domain" description="Transglutaminase-like" evidence="1">
    <location>
        <begin position="179"/>
        <end position="245"/>
    </location>
</feature>
<keyword evidence="3" id="KW-1185">Reference proteome</keyword>
<reference evidence="2 3" key="5">
    <citation type="journal article" date="2010" name="Appl. Environ. Microbiol.">
        <title>phrR-like gene praR of Azorhizobium caulinodans ORS571 is essential for symbiosis with Sesbania rostrata and is involved in expression of reb genes.</title>
        <authorList>
            <person name="Akiba N."/>
            <person name="Aono T."/>
            <person name="Toyazaki H."/>
            <person name="Sato S."/>
            <person name="Oyaizu H."/>
        </authorList>
    </citation>
    <scope>NUCLEOTIDE SEQUENCE [LARGE SCALE GENOMIC DNA]</scope>
    <source>
        <strain evidence="3">ATCC 43989 / DSM 5975 / JCM 20966 / LMG 6465 / NBRC 14845 / NCIMB 13405 / ORS 571</strain>
    </source>
</reference>
<dbReference type="STRING" id="438753.AZC_4351"/>
<dbReference type="PANTHER" id="PTHR33490:SF1">
    <property type="entry name" value="SLL1233 PROTEIN"/>
    <property type="match status" value="1"/>
</dbReference>
<dbReference type="AlphaFoldDB" id="A8HVS1"/>
<name>A8HVS1_AZOC5</name>
<dbReference type="InterPro" id="IPR013589">
    <property type="entry name" value="Bac_transglu_N"/>
</dbReference>
<dbReference type="Pfam" id="PF08379">
    <property type="entry name" value="Bact_transglu_N"/>
    <property type="match status" value="1"/>
</dbReference>
<evidence type="ECO:0000259" key="1">
    <source>
        <dbReference type="SMART" id="SM00460"/>
    </source>
</evidence>
<evidence type="ECO:0000313" key="3">
    <source>
        <dbReference type="Proteomes" id="UP000000270"/>
    </source>
</evidence>
<dbReference type="PANTHER" id="PTHR33490">
    <property type="entry name" value="BLR5614 PROTEIN-RELATED"/>
    <property type="match status" value="1"/>
</dbReference>
<reference evidence="2 3" key="1">
    <citation type="journal article" date="2007" name="Appl. Environ. Microbiol.">
        <title>Rhizobial factors required for stem nodule maturation and maintenance in Sesbania rostrata-Azorhizobium caulinodans ORS571 symbiosis.</title>
        <authorList>
            <person name="Suzuki S."/>
            <person name="Aono T."/>
            <person name="Lee KB."/>
            <person name="Suzuki T."/>
            <person name="Liu CT."/>
            <person name="Miwa H."/>
            <person name="Wakao S."/>
            <person name="Iki T."/>
            <person name="Oyaizu H."/>
        </authorList>
    </citation>
    <scope>NUCLEOTIDE SEQUENCE [LARGE SCALE GENOMIC DNA]</scope>
    <source>
        <strain evidence="3">ATCC 43989 / DSM 5975 / JCM 20966 / LMG 6465 / NBRC 14845 / NCIMB 13405 / ORS 571</strain>
    </source>
</reference>
<evidence type="ECO:0000313" key="2">
    <source>
        <dbReference type="EMBL" id="BAF90349.1"/>
    </source>
</evidence>
<dbReference type="Gene3D" id="3.10.620.30">
    <property type="match status" value="1"/>
</dbReference>
<dbReference type="Pfam" id="PF01841">
    <property type="entry name" value="Transglut_core"/>
    <property type="match status" value="1"/>
</dbReference>
<dbReference type="InterPro" id="IPR002931">
    <property type="entry name" value="Transglutaminase-like"/>
</dbReference>
<accession>A8HVS1</accession>
<dbReference type="KEGG" id="azc:AZC_4351"/>
<reference evidence="2 3" key="3">
    <citation type="journal article" date="2008" name="BMC Genomics">
        <title>The genome of the versatile nitrogen fixer Azorhizobium caulinodans ORS571.</title>
        <authorList>
            <person name="Lee KB."/>
            <person name="Backer P.D."/>
            <person name="Aono T."/>
            <person name="Liu CT."/>
            <person name="Suzuki S."/>
            <person name="Suzuki T."/>
            <person name="Kaneko T."/>
            <person name="Yamada M."/>
            <person name="Tabata S."/>
            <person name="Kupfer D.M."/>
            <person name="Najar F.Z."/>
            <person name="Wiley G.B."/>
            <person name="Roe B."/>
            <person name="Binnewies T.T."/>
            <person name="Ussery D.W."/>
            <person name="D'Haeze W."/>
            <person name="Herder J.D."/>
            <person name="Gevers D."/>
            <person name="Vereecke D."/>
            <person name="Holsters M."/>
            <person name="Oyaizu H."/>
        </authorList>
    </citation>
    <scope>NUCLEOTIDE SEQUENCE [LARGE SCALE GENOMIC DNA]</scope>
    <source>
        <strain evidence="3">ATCC 43989 / DSM 5975 / JCM 20966 / LMG 6465 / NBRC 14845 / NCIMB 13405 / ORS 571</strain>
    </source>
</reference>
<proteinExistence type="predicted"/>
<dbReference type="HOGENOM" id="CLU_008973_2_0_5"/>
<protein>
    <submittedName>
        <fullName evidence="2">Putative transglutaminase</fullName>
    </submittedName>
</protein>
<dbReference type="EMBL" id="AP009384">
    <property type="protein sequence ID" value="BAF90349.1"/>
    <property type="molecule type" value="Genomic_DNA"/>
</dbReference>
<dbReference type="SMART" id="SM00460">
    <property type="entry name" value="TGc"/>
    <property type="match status" value="1"/>
</dbReference>